<organism evidence="5 6">
    <name type="scientific">Terrihalobacillus insolitus</name>
    <dbReference type="NCBI Taxonomy" id="2950438"/>
    <lineage>
        <taxon>Bacteria</taxon>
        <taxon>Bacillati</taxon>
        <taxon>Bacillota</taxon>
        <taxon>Bacilli</taxon>
        <taxon>Bacillales</taxon>
        <taxon>Bacillaceae</taxon>
        <taxon>Terrihalobacillus</taxon>
    </lineage>
</organism>
<name>A0A9X3WXX5_9BACI</name>
<keyword evidence="3" id="KW-0012">Acyltransferase</keyword>
<dbReference type="Gene3D" id="3.40.718.10">
    <property type="entry name" value="Isopropylmalate Dehydrogenase"/>
    <property type="match status" value="1"/>
</dbReference>
<dbReference type="Pfam" id="PF01515">
    <property type="entry name" value="PTA_PTB"/>
    <property type="match status" value="1"/>
</dbReference>
<dbReference type="Proteomes" id="UP001145050">
    <property type="component" value="Unassembled WGS sequence"/>
</dbReference>
<evidence type="ECO:0000256" key="2">
    <source>
        <dbReference type="ARBA" id="ARBA00022679"/>
    </source>
</evidence>
<gene>
    <name evidence="5" type="ORF">NC797_12540</name>
</gene>
<evidence type="ECO:0000256" key="3">
    <source>
        <dbReference type="ARBA" id="ARBA00023315"/>
    </source>
</evidence>
<dbReference type="InterPro" id="IPR012147">
    <property type="entry name" value="P_Ac_Bu_trans"/>
</dbReference>
<keyword evidence="2" id="KW-0808">Transferase</keyword>
<dbReference type="EMBL" id="JAMQKB010000013">
    <property type="protein sequence ID" value="MDC3425329.1"/>
    <property type="molecule type" value="Genomic_DNA"/>
</dbReference>
<comment type="similarity">
    <text evidence="1">Belongs to the phosphate acetyltransferase and butyryltransferase family.</text>
</comment>
<dbReference type="InterPro" id="IPR002505">
    <property type="entry name" value="PTA_PTB"/>
</dbReference>
<evidence type="ECO:0000256" key="1">
    <source>
        <dbReference type="ARBA" id="ARBA00005656"/>
    </source>
</evidence>
<dbReference type="InterPro" id="IPR050500">
    <property type="entry name" value="Phos_Acetyltrans/Butyryltrans"/>
</dbReference>
<sequence>MEQLSELLREIDISKKKTIAVAQAANKGVLQAIQNALDFHLCSFILFGDQEKIKMIAANIHLNVDQNNITIVHVQDDRNVPYETMKVVASDEVDVLMKGDISTKELLTAVLDKNVGIRSDNILSQVALFEIPDREKLIFLTDAGMNIAPSLKEKAQIIHNAVQVANRVGIHLPKVAPIAAVEHVNPSMQATMDGASLTQMQRRNQITDCIVDGPLAFDNAVNKESAVEKRISSEVAGDADILLVPTIEVGNALYKSFVYFAHAKVASIIYGANIPIVLTSRSDSAENKLYSIALALLSSNH</sequence>
<keyword evidence="6" id="KW-1185">Reference proteome</keyword>
<accession>A0A9X3WXX5</accession>
<reference evidence="5" key="1">
    <citation type="submission" date="2022-06" db="EMBL/GenBank/DDBJ databases">
        <title>Aquibacillus sp. a new bacterium isolated from soil saline samples.</title>
        <authorList>
            <person name="Galisteo C."/>
            <person name="De La Haba R."/>
            <person name="Sanchez-Porro C."/>
            <person name="Ventosa A."/>
        </authorList>
    </citation>
    <scope>NUCLEOTIDE SEQUENCE</scope>
    <source>
        <strain evidence="5">3ASR75-11</strain>
    </source>
</reference>
<protein>
    <submittedName>
        <fullName evidence="5">Bifunctional enoyl-CoA hydratase/phosphate acetyltransferase</fullName>
    </submittedName>
</protein>
<evidence type="ECO:0000313" key="6">
    <source>
        <dbReference type="Proteomes" id="UP001145050"/>
    </source>
</evidence>
<dbReference type="AlphaFoldDB" id="A0A9X3WXX5"/>
<dbReference type="PANTHER" id="PTHR43356:SF2">
    <property type="entry name" value="PHOSPHATE ACETYLTRANSFERASE"/>
    <property type="match status" value="1"/>
</dbReference>
<evidence type="ECO:0000313" key="5">
    <source>
        <dbReference type="EMBL" id="MDC3425329.1"/>
    </source>
</evidence>
<evidence type="ECO:0000259" key="4">
    <source>
        <dbReference type="Pfam" id="PF01515"/>
    </source>
</evidence>
<dbReference type="RefSeq" id="WP_272437134.1">
    <property type="nucleotide sequence ID" value="NZ_JAMQKB010000013.1"/>
</dbReference>
<proteinExistence type="inferred from homology"/>
<feature type="domain" description="Phosphate acetyl/butaryl transferase" evidence="4">
    <location>
        <begin position="83"/>
        <end position="295"/>
    </location>
</feature>
<dbReference type="GO" id="GO:0016746">
    <property type="term" value="F:acyltransferase activity"/>
    <property type="evidence" value="ECO:0007669"/>
    <property type="project" value="UniProtKB-KW"/>
</dbReference>
<dbReference type="PIRSF" id="PIRSF000428">
    <property type="entry name" value="P_Ac_trans"/>
    <property type="match status" value="1"/>
</dbReference>
<dbReference type="NCBIfam" id="NF006045">
    <property type="entry name" value="PRK08190.1"/>
    <property type="match status" value="1"/>
</dbReference>
<dbReference type="SUPFAM" id="SSF53659">
    <property type="entry name" value="Isocitrate/Isopropylmalate dehydrogenase-like"/>
    <property type="match status" value="1"/>
</dbReference>
<comment type="caution">
    <text evidence="5">The sequence shown here is derived from an EMBL/GenBank/DDBJ whole genome shotgun (WGS) entry which is preliminary data.</text>
</comment>
<dbReference type="PANTHER" id="PTHR43356">
    <property type="entry name" value="PHOSPHATE ACETYLTRANSFERASE"/>
    <property type="match status" value="1"/>
</dbReference>